<reference evidence="4 5" key="1">
    <citation type="submission" date="2020-10" db="EMBL/GenBank/DDBJ databases">
        <title>Plant Genome Project.</title>
        <authorList>
            <person name="Zhang R.-G."/>
        </authorList>
    </citation>
    <scope>NUCLEOTIDE SEQUENCE [LARGE SCALE GENOMIC DNA]</scope>
    <source>
        <strain evidence="4">FAFU-HL-1</strain>
        <tissue evidence="4">Leaf</tissue>
    </source>
</reference>
<organism evidence="4 5">
    <name type="scientific">Salix dunnii</name>
    <dbReference type="NCBI Taxonomy" id="1413687"/>
    <lineage>
        <taxon>Eukaryota</taxon>
        <taxon>Viridiplantae</taxon>
        <taxon>Streptophyta</taxon>
        <taxon>Embryophyta</taxon>
        <taxon>Tracheophyta</taxon>
        <taxon>Spermatophyta</taxon>
        <taxon>Magnoliopsida</taxon>
        <taxon>eudicotyledons</taxon>
        <taxon>Gunneridae</taxon>
        <taxon>Pentapetalae</taxon>
        <taxon>rosids</taxon>
        <taxon>fabids</taxon>
        <taxon>Malpighiales</taxon>
        <taxon>Salicaceae</taxon>
        <taxon>Saliceae</taxon>
        <taxon>Salix</taxon>
    </lineage>
</organism>
<dbReference type="OrthoDB" id="1915848at2759"/>
<dbReference type="GO" id="GO:0009639">
    <property type="term" value="P:response to red or far red light"/>
    <property type="evidence" value="ECO:0007669"/>
    <property type="project" value="InterPro"/>
</dbReference>
<dbReference type="InterPro" id="IPR040225">
    <property type="entry name" value="GIL1-like"/>
</dbReference>
<dbReference type="EMBL" id="JADGMS010000011">
    <property type="protein sequence ID" value="KAF9672479.1"/>
    <property type="molecule type" value="Genomic_DNA"/>
</dbReference>
<gene>
    <name evidence="4" type="ORF">SADUNF_Sadunf11G0046500</name>
</gene>
<dbReference type="PANTHER" id="PTHR31161">
    <property type="entry name" value="PROTEIN GRAVITROPIC IN THE LIGHT 1"/>
    <property type="match status" value="1"/>
</dbReference>
<feature type="compositionally biased region" description="Polar residues" evidence="1">
    <location>
        <begin position="53"/>
        <end position="64"/>
    </location>
</feature>
<comment type="caution">
    <text evidence="4">The sequence shown here is derived from an EMBL/GenBank/DDBJ whole genome shotgun (WGS) entry which is preliminary data.</text>
</comment>
<accession>A0A835JQ35</accession>
<evidence type="ECO:0000256" key="1">
    <source>
        <dbReference type="SAM" id="MobiDB-lite"/>
    </source>
</evidence>
<evidence type="ECO:0000259" key="3">
    <source>
        <dbReference type="Pfam" id="PF24994"/>
    </source>
</evidence>
<evidence type="ECO:0000313" key="5">
    <source>
        <dbReference type="Proteomes" id="UP000657918"/>
    </source>
</evidence>
<dbReference type="InterPro" id="IPR006943">
    <property type="entry name" value="DUF641_pln"/>
</dbReference>
<evidence type="ECO:0008006" key="6">
    <source>
        <dbReference type="Google" id="ProtNLM"/>
    </source>
</evidence>
<protein>
    <recommendedName>
        <fullName evidence="6">DUF641 domain-containing protein</fullName>
    </recommendedName>
</protein>
<dbReference type="Pfam" id="PF24994">
    <property type="entry name" value="GIL1_IRKI_C"/>
    <property type="match status" value="1"/>
</dbReference>
<feature type="region of interest" description="Disordered" evidence="1">
    <location>
        <begin position="53"/>
        <end position="72"/>
    </location>
</feature>
<evidence type="ECO:0000313" key="4">
    <source>
        <dbReference type="EMBL" id="KAF9672479.1"/>
    </source>
</evidence>
<sequence>METVKCRSLPNNKSKIARTFQKVISLKTATRTASNNGIGICLLTPQNKFDQDDLSTTCKPQNSTDNHKKKDARAKRRAILEALLAKLFASITTIKAAYAELQMAQNPYCCDGIQAADQAVVDELKQLSELKRSFHKNELHLSPQVTMMLAEIQEQQSLMKTYAITIKKLEADVEVKGSDIGSLKKQLDEAGAFNKSLEKRLNASGPLSMFDNIQFSLLNPTHFVQFLHYTLRSMKSFVKLMVREMEVAHWDIEAAAKAIEPENIVFAKPSHRCFVFESFVYKTMLEGFNHPNEEHQSENDYFIEFRKIKSVNPKQFLTHNPDSSFARFTRAKYLQLVHAKMECSLFGNLNQRKLVNSGVFPDSVFFNAFVEMARRVWALNLLAFSFGEDVSIFQVSKNCRFSDVYMETVTQDSVLETPNSDTDLRVAFTVVPGFKIGKTVIQSQVYLSSMDLGSVGPKFTWRAQESRDYGRVSERLDRGFGSQALRLKLPDLSIKVLSGLKSDHHLLLAELVPKDRNLQRPQRSFRFEAALISRTNSSELMLDS</sequence>
<dbReference type="AlphaFoldDB" id="A0A835JQ35"/>
<dbReference type="GO" id="GO:0009959">
    <property type="term" value="P:negative gravitropism"/>
    <property type="evidence" value="ECO:0007669"/>
    <property type="project" value="InterPro"/>
</dbReference>
<feature type="domain" description="GIL1/IRKI C-terminal" evidence="3">
    <location>
        <begin position="392"/>
        <end position="446"/>
    </location>
</feature>
<dbReference type="InterPro" id="IPR056813">
    <property type="entry name" value="GIL1_IRKI_C"/>
</dbReference>
<name>A0A835JQ35_9ROSI</name>
<feature type="domain" description="DUF641" evidence="2">
    <location>
        <begin position="76"/>
        <end position="200"/>
    </location>
</feature>
<keyword evidence="5" id="KW-1185">Reference proteome</keyword>
<dbReference type="Proteomes" id="UP000657918">
    <property type="component" value="Chromosome 11"/>
</dbReference>
<evidence type="ECO:0000259" key="2">
    <source>
        <dbReference type="Pfam" id="PF04859"/>
    </source>
</evidence>
<dbReference type="Pfam" id="PF04859">
    <property type="entry name" value="DUF641"/>
    <property type="match status" value="1"/>
</dbReference>
<proteinExistence type="predicted"/>